<keyword evidence="2 4" id="KW-0328">Glycosyltransferase</keyword>
<dbReference type="InterPro" id="IPR050271">
    <property type="entry name" value="UDP-glycosyltransferase"/>
</dbReference>
<feature type="transmembrane region" description="Helical" evidence="5">
    <location>
        <begin position="470"/>
        <end position="501"/>
    </location>
</feature>
<feature type="signal peptide" evidence="5">
    <location>
        <begin position="1"/>
        <end position="17"/>
    </location>
</feature>
<dbReference type="Pfam" id="PF00201">
    <property type="entry name" value="UDPGT"/>
    <property type="match status" value="1"/>
</dbReference>
<dbReference type="CDD" id="cd03784">
    <property type="entry name" value="GT1_Gtf-like"/>
    <property type="match status" value="1"/>
</dbReference>
<proteinExistence type="inferred from homology"/>
<comment type="catalytic activity">
    <reaction evidence="5">
        <text>glucuronate acceptor + UDP-alpha-D-glucuronate = acceptor beta-D-glucuronoside + UDP + H(+)</text>
        <dbReference type="Rhea" id="RHEA:21032"/>
        <dbReference type="ChEBI" id="CHEBI:15378"/>
        <dbReference type="ChEBI" id="CHEBI:58052"/>
        <dbReference type="ChEBI" id="CHEBI:58223"/>
        <dbReference type="ChEBI" id="CHEBI:132367"/>
        <dbReference type="ChEBI" id="CHEBI:132368"/>
        <dbReference type="EC" id="2.4.1.17"/>
    </reaction>
</comment>
<keyword evidence="5" id="KW-0472">Membrane</keyword>
<evidence type="ECO:0000313" key="7">
    <source>
        <dbReference type="RefSeq" id="XP_011644491.1"/>
    </source>
</evidence>
<accession>A0A6I9WX02</accession>
<comment type="subcellular location">
    <subcellularLocation>
        <location evidence="5">Membrane</location>
        <topology evidence="5">Single-pass membrane protein</topology>
    </subcellularLocation>
</comment>
<dbReference type="PANTHER" id="PTHR48043">
    <property type="entry name" value="EG:EG0003.4 PROTEIN-RELATED"/>
    <property type="match status" value="1"/>
</dbReference>
<dbReference type="AlphaFoldDB" id="A0A6I9WX02"/>
<evidence type="ECO:0000256" key="3">
    <source>
        <dbReference type="ARBA" id="ARBA00022679"/>
    </source>
</evidence>
<evidence type="ECO:0000313" key="8">
    <source>
        <dbReference type="RefSeq" id="XP_025075324.1"/>
    </source>
</evidence>
<dbReference type="GO" id="GO:0016020">
    <property type="term" value="C:membrane"/>
    <property type="evidence" value="ECO:0007669"/>
    <property type="project" value="UniProtKB-SubCell"/>
</dbReference>
<evidence type="ECO:0000313" key="6">
    <source>
        <dbReference type="Proteomes" id="UP000504615"/>
    </source>
</evidence>
<dbReference type="PROSITE" id="PS00375">
    <property type="entry name" value="UDPGT"/>
    <property type="match status" value="1"/>
</dbReference>
<sequence>MRPVIFSWLFCLSICHGYRLLGLFPFQGKSHFVMFEQLMKGLARKGHQVDVVSTFPLKKPYPNYTDIVTLPMPVQLVNNISYDVMQQLLGSNPVYAVATLGGNDLCTYLGYPSIQELARPKNPPYDAVLIEVFGAHCFGIIAHLLKVPLIGVSTTTLYPWLPPLIAQPESLAFVPSNTLSFTGTMNFWQRMYNILRTLYDKWYFNYLTKRAQDRLIRDHFGPDMPGVRELEQKMSLILINSHITLNGIQPKTPAAVDVAGIHIQDEGLTLPPELEKWLNDCKDGFIYFTFGSMIMIETFPREFLKVLYASLGKIAPVRVLMKIPNPEKLPPGLPQNIYTSPWMPQIKILKHPKIRAFITHGGLMGTQEAIACGVPMIGIPLFADQFANVDAYVARNIAIRLDVKTINEKDMDAALNAILWNPLYRETARNLSQQFFDRPLNALDTANYWIEYIIKYGEDSLRSPAMDLTWWQLSLVDVIAFLIFCTVLVIAILVFIVRFILEMINGSHHGSLHSKKTN</sequence>
<protein>
    <recommendedName>
        <fullName evidence="5">UDP-glucuronosyltransferase</fullName>
        <ecNumber evidence="5">2.4.1.17</ecNumber>
    </recommendedName>
</protein>
<dbReference type="GO" id="GO:0015020">
    <property type="term" value="F:glucuronosyltransferase activity"/>
    <property type="evidence" value="ECO:0007669"/>
    <property type="project" value="UniProtKB-EC"/>
</dbReference>
<dbReference type="InterPro" id="IPR035595">
    <property type="entry name" value="UDP_glycos_trans_CS"/>
</dbReference>
<keyword evidence="5" id="KW-0812">Transmembrane</keyword>
<evidence type="ECO:0000256" key="2">
    <source>
        <dbReference type="ARBA" id="ARBA00022676"/>
    </source>
</evidence>
<dbReference type="OrthoDB" id="5835829at2759"/>
<organism evidence="6 7">
    <name type="scientific">Pogonomyrmex barbatus</name>
    <name type="common">red harvester ant</name>
    <dbReference type="NCBI Taxonomy" id="144034"/>
    <lineage>
        <taxon>Eukaryota</taxon>
        <taxon>Metazoa</taxon>
        <taxon>Ecdysozoa</taxon>
        <taxon>Arthropoda</taxon>
        <taxon>Hexapoda</taxon>
        <taxon>Insecta</taxon>
        <taxon>Pterygota</taxon>
        <taxon>Neoptera</taxon>
        <taxon>Endopterygota</taxon>
        <taxon>Hymenoptera</taxon>
        <taxon>Apocrita</taxon>
        <taxon>Aculeata</taxon>
        <taxon>Formicoidea</taxon>
        <taxon>Formicidae</taxon>
        <taxon>Myrmicinae</taxon>
        <taxon>Pogonomyrmex</taxon>
    </lineage>
</organism>
<keyword evidence="5" id="KW-1133">Transmembrane helix</keyword>
<dbReference type="RefSeq" id="XP_025075324.1">
    <property type="nucleotide sequence ID" value="XM_025219539.1"/>
</dbReference>
<gene>
    <name evidence="7 8" type="primary">LOC105431763</name>
</gene>
<dbReference type="PANTHER" id="PTHR48043:SF145">
    <property type="entry name" value="FI06409P-RELATED"/>
    <property type="match status" value="1"/>
</dbReference>
<evidence type="ECO:0000256" key="5">
    <source>
        <dbReference type="RuleBase" id="RU362059"/>
    </source>
</evidence>
<feature type="chain" id="PRO_5044517967" description="UDP-glucuronosyltransferase" evidence="5">
    <location>
        <begin position="18"/>
        <end position="518"/>
    </location>
</feature>
<evidence type="ECO:0000256" key="4">
    <source>
        <dbReference type="RuleBase" id="RU003718"/>
    </source>
</evidence>
<evidence type="ECO:0000256" key="1">
    <source>
        <dbReference type="ARBA" id="ARBA00009995"/>
    </source>
</evidence>
<keyword evidence="6" id="KW-1185">Reference proteome</keyword>
<keyword evidence="5" id="KW-0732">Signal</keyword>
<reference evidence="7 8" key="1">
    <citation type="submission" date="2025-04" db="UniProtKB">
        <authorList>
            <consortium name="RefSeq"/>
        </authorList>
    </citation>
    <scope>IDENTIFICATION</scope>
</reference>
<comment type="similarity">
    <text evidence="1 4">Belongs to the UDP-glycosyltransferase family.</text>
</comment>
<keyword evidence="3 4" id="KW-0808">Transferase</keyword>
<dbReference type="Proteomes" id="UP000504615">
    <property type="component" value="Unplaced"/>
</dbReference>
<dbReference type="SUPFAM" id="SSF53756">
    <property type="entry name" value="UDP-Glycosyltransferase/glycogen phosphorylase"/>
    <property type="match status" value="1"/>
</dbReference>
<dbReference type="KEGG" id="pbar:105431763"/>
<name>A0A6I9WX02_9HYME</name>
<dbReference type="GeneID" id="105431763"/>
<dbReference type="Gene3D" id="3.40.50.2000">
    <property type="entry name" value="Glycogen Phosphorylase B"/>
    <property type="match status" value="2"/>
</dbReference>
<dbReference type="EC" id="2.4.1.17" evidence="5"/>
<dbReference type="InterPro" id="IPR002213">
    <property type="entry name" value="UDP_glucos_trans"/>
</dbReference>
<dbReference type="FunFam" id="3.40.50.2000:FF:000050">
    <property type="entry name" value="UDP-glucuronosyltransferase"/>
    <property type="match status" value="1"/>
</dbReference>
<dbReference type="RefSeq" id="XP_011644491.1">
    <property type="nucleotide sequence ID" value="XM_011646189.1"/>
</dbReference>